<reference evidence="3" key="2">
    <citation type="submission" date="2015-01" db="EMBL/GenBank/DDBJ databases">
        <title>Evolutionary Origins and Diversification of the Mycorrhizal Mutualists.</title>
        <authorList>
            <consortium name="DOE Joint Genome Institute"/>
            <consortium name="Mycorrhizal Genomics Consortium"/>
            <person name="Kohler A."/>
            <person name="Kuo A."/>
            <person name="Nagy L.G."/>
            <person name="Floudas D."/>
            <person name="Copeland A."/>
            <person name="Barry K.W."/>
            <person name="Cichocki N."/>
            <person name="Veneault-Fourrey C."/>
            <person name="LaButti K."/>
            <person name="Lindquist E.A."/>
            <person name="Lipzen A."/>
            <person name="Lundell T."/>
            <person name="Morin E."/>
            <person name="Murat C."/>
            <person name="Riley R."/>
            <person name="Ohm R."/>
            <person name="Sun H."/>
            <person name="Tunlid A."/>
            <person name="Henrissat B."/>
            <person name="Grigoriev I.V."/>
            <person name="Hibbett D.S."/>
            <person name="Martin F."/>
        </authorList>
    </citation>
    <scope>NUCLEOTIDE SEQUENCE [LARGE SCALE GENOMIC DNA]</scope>
    <source>
        <strain evidence="3">Ve08.2h10</strain>
    </source>
</reference>
<reference evidence="2 3" key="1">
    <citation type="submission" date="2014-04" db="EMBL/GenBank/DDBJ databases">
        <authorList>
            <consortium name="DOE Joint Genome Institute"/>
            <person name="Kuo A."/>
            <person name="Kohler A."/>
            <person name="Jargeat P."/>
            <person name="Nagy L.G."/>
            <person name="Floudas D."/>
            <person name="Copeland A."/>
            <person name="Barry K.W."/>
            <person name="Cichocki N."/>
            <person name="Veneault-Fourrey C."/>
            <person name="LaButti K."/>
            <person name="Lindquist E.A."/>
            <person name="Lipzen A."/>
            <person name="Lundell T."/>
            <person name="Morin E."/>
            <person name="Murat C."/>
            <person name="Sun H."/>
            <person name="Tunlid A."/>
            <person name="Henrissat B."/>
            <person name="Grigoriev I.V."/>
            <person name="Hibbett D.S."/>
            <person name="Martin F."/>
            <person name="Nordberg H.P."/>
            <person name="Cantor M.N."/>
            <person name="Hua S.X."/>
        </authorList>
    </citation>
    <scope>NUCLEOTIDE SEQUENCE [LARGE SCALE GENOMIC DNA]</scope>
    <source>
        <strain evidence="2 3">Ve08.2h10</strain>
    </source>
</reference>
<name>A0A0D0DXL1_9AGAM</name>
<keyword evidence="3" id="KW-1185">Reference proteome</keyword>
<evidence type="ECO:0000313" key="2">
    <source>
        <dbReference type="EMBL" id="KIK94816.1"/>
    </source>
</evidence>
<feature type="transmembrane region" description="Helical" evidence="1">
    <location>
        <begin position="67"/>
        <end position="87"/>
    </location>
</feature>
<keyword evidence="1" id="KW-1133">Transmembrane helix</keyword>
<organism evidence="2 3">
    <name type="scientific">Paxillus rubicundulus Ve08.2h10</name>
    <dbReference type="NCBI Taxonomy" id="930991"/>
    <lineage>
        <taxon>Eukaryota</taxon>
        <taxon>Fungi</taxon>
        <taxon>Dikarya</taxon>
        <taxon>Basidiomycota</taxon>
        <taxon>Agaricomycotina</taxon>
        <taxon>Agaricomycetes</taxon>
        <taxon>Agaricomycetidae</taxon>
        <taxon>Boletales</taxon>
        <taxon>Paxilineae</taxon>
        <taxon>Paxillaceae</taxon>
        <taxon>Paxillus</taxon>
    </lineage>
</organism>
<feature type="transmembrane region" description="Helical" evidence="1">
    <location>
        <begin position="21"/>
        <end position="41"/>
    </location>
</feature>
<sequence length="111" mass="12548">MSSEAISDDTFFQINTCVGQCLVRTMMLFLVSVWLATQAVFNETMWIEYRGYPGGPGQYWAIHMSDWYMAFGSTAVVAATSCYRVIIVPSVYGWPRQPLEWRSTGFPALQG</sequence>
<gene>
    <name evidence="2" type="ORF">PAXRUDRAFT_25755</name>
</gene>
<dbReference type="InParanoid" id="A0A0D0DXL1"/>
<dbReference type="EMBL" id="KN825082">
    <property type="protein sequence ID" value="KIK94816.1"/>
    <property type="molecule type" value="Genomic_DNA"/>
</dbReference>
<keyword evidence="1" id="KW-0472">Membrane</keyword>
<accession>A0A0D0DXL1</accession>
<dbReference type="Proteomes" id="UP000054538">
    <property type="component" value="Unassembled WGS sequence"/>
</dbReference>
<evidence type="ECO:0000313" key="3">
    <source>
        <dbReference type="Proteomes" id="UP000054538"/>
    </source>
</evidence>
<protein>
    <submittedName>
        <fullName evidence="2">Uncharacterized protein</fullName>
    </submittedName>
</protein>
<dbReference type="AlphaFoldDB" id="A0A0D0DXL1"/>
<evidence type="ECO:0000256" key="1">
    <source>
        <dbReference type="SAM" id="Phobius"/>
    </source>
</evidence>
<dbReference type="HOGENOM" id="CLU_2159204_0_0_1"/>
<keyword evidence="1" id="KW-0812">Transmembrane</keyword>
<dbReference type="OrthoDB" id="2796825at2759"/>
<proteinExistence type="predicted"/>